<dbReference type="EMBL" id="FLUO01000001">
    <property type="protein sequence ID" value="SBW00869.1"/>
    <property type="molecule type" value="Genomic_DNA"/>
</dbReference>
<feature type="region of interest" description="Disordered" evidence="1">
    <location>
        <begin position="375"/>
        <end position="408"/>
    </location>
</feature>
<accession>A0A212JN55</accession>
<organism evidence="2">
    <name type="scientific">uncultured Alphaproteobacteria bacterium</name>
    <dbReference type="NCBI Taxonomy" id="91750"/>
    <lineage>
        <taxon>Bacteria</taxon>
        <taxon>Pseudomonadati</taxon>
        <taxon>Pseudomonadota</taxon>
        <taxon>Alphaproteobacteria</taxon>
        <taxon>environmental samples</taxon>
    </lineage>
</organism>
<gene>
    <name evidence="2" type="ORF">KL86APRO_11350</name>
</gene>
<evidence type="ECO:0000256" key="1">
    <source>
        <dbReference type="SAM" id="MobiDB-lite"/>
    </source>
</evidence>
<name>A0A212JN55_9PROT</name>
<reference evidence="2" key="1">
    <citation type="submission" date="2016-04" db="EMBL/GenBank/DDBJ databases">
        <authorList>
            <person name="Evans L.H."/>
            <person name="Alamgir A."/>
            <person name="Owens N."/>
            <person name="Weber N.D."/>
            <person name="Virtaneva K."/>
            <person name="Barbian K."/>
            <person name="Babar A."/>
            <person name="Rosenke K."/>
        </authorList>
    </citation>
    <scope>NUCLEOTIDE SEQUENCE</scope>
    <source>
        <strain evidence="2">86</strain>
    </source>
</reference>
<dbReference type="AlphaFoldDB" id="A0A212JN55"/>
<feature type="region of interest" description="Disordered" evidence="1">
    <location>
        <begin position="33"/>
        <end position="66"/>
    </location>
</feature>
<proteinExistence type="predicted"/>
<protein>
    <submittedName>
        <fullName evidence="2">Uncharacterized protein</fullName>
    </submittedName>
</protein>
<sequence>MIAGGARARLGPIHRLVRRADQRLRIDRVPHRGLRQTDADGQRNAGGVAMHPARGEAVEESAPLDEVGRRQENAELVAAETVGEVRGAAGAVEACRHLAQRGVARLMPVGVVELLEAVEIEEHQDERHVLALGAGQLAPQVLVKRAVVAEVGERVAAGLLLKLAGALVDHLFEAVGIALKVVFPRLHLDRDREQIGFRHQMQVEQHRPAQRVEARRGVGIEGGGDVRAERVLERQNRGGVKLERHADAAVDDADPQPGVAVGRIEVAQEQRREIVLEGLVKPPQGVAVADHLGDLRNRRLPPVERGDDLAQMRLDVRAAGPQLRRLRLAEAEEFAAPQSLEIGQAQLLRQALLNVADACPGRRAAELVHSGFAFSPRHRNPAGAPTPAIRSPRRLAAQLPHFSKRRAD</sequence>
<evidence type="ECO:0000313" key="2">
    <source>
        <dbReference type="EMBL" id="SBW00869.1"/>
    </source>
</evidence>